<gene>
    <name evidence="2" type="ORF">LZ518_09090</name>
</gene>
<dbReference type="Gene3D" id="1.10.287.110">
    <property type="entry name" value="DnaJ domain"/>
    <property type="match status" value="1"/>
</dbReference>
<dbReference type="SMART" id="SM00271">
    <property type="entry name" value="DnaJ"/>
    <property type="match status" value="1"/>
</dbReference>
<protein>
    <submittedName>
        <fullName evidence="2">J domain-containing protein</fullName>
    </submittedName>
</protein>
<reference evidence="2" key="1">
    <citation type="submission" date="2022-05" db="EMBL/GenBank/DDBJ databases">
        <authorList>
            <person name="Jo J.-H."/>
            <person name="Im W.-T."/>
        </authorList>
    </citation>
    <scope>NUCLEOTIDE SEQUENCE</scope>
    <source>
        <strain evidence="2">RB56-2</strain>
    </source>
</reference>
<evidence type="ECO:0000313" key="3">
    <source>
        <dbReference type="Proteomes" id="UP001165383"/>
    </source>
</evidence>
<organism evidence="2 3">
    <name type="scientific">Sphingomonas brevis</name>
    <dbReference type="NCBI Taxonomy" id="2908206"/>
    <lineage>
        <taxon>Bacteria</taxon>
        <taxon>Pseudomonadati</taxon>
        <taxon>Pseudomonadota</taxon>
        <taxon>Alphaproteobacteria</taxon>
        <taxon>Sphingomonadales</taxon>
        <taxon>Sphingomonadaceae</taxon>
        <taxon>Sphingomonas</taxon>
    </lineage>
</organism>
<dbReference type="InterPro" id="IPR036869">
    <property type="entry name" value="J_dom_sf"/>
</dbReference>
<proteinExistence type="predicted"/>
<comment type="caution">
    <text evidence="2">The sequence shown here is derived from an EMBL/GenBank/DDBJ whole genome shotgun (WGS) entry which is preliminary data.</text>
</comment>
<evidence type="ECO:0000313" key="2">
    <source>
        <dbReference type="EMBL" id="MCL6741282.1"/>
    </source>
</evidence>
<dbReference type="EMBL" id="JAMGBB010000001">
    <property type="protein sequence ID" value="MCL6741282.1"/>
    <property type="molecule type" value="Genomic_DNA"/>
</dbReference>
<keyword evidence="3" id="KW-1185">Reference proteome</keyword>
<dbReference type="SUPFAM" id="SSF46565">
    <property type="entry name" value="Chaperone J-domain"/>
    <property type="match status" value="1"/>
</dbReference>
<sequence length="191" mass="21822">MATNRQTKWHGRVEGAKARCSVRGCRQPGEFRAPLTPSDFDGPGTWQWLCLDHVREHNAKYNFFEGMTTEEIQAAQSPIAGWDRATRAFAHVGTDAGPAWRDFADPLDAIAARFRPEALRQAVDRFTAKERHALGVMGLQDDTDLHKVRKRYSELVRRYHPDRNGGDRSHEQKLRQVIEAWQLLKVANAFT</sequence>
<name>A0ABT0SAC1_9SPHN</name>
<dbReference type="Proteomes" id="UP001165383">
    <property type="component" value="Unassembled WGS sequence"/>
</dbReference>
<dbReference type="InterPro" id="IPR001623">
    <property type="entry name" value="DnaJ_domain"/>
</dbReference>
<dbReference type="Pfam" id="PF00226">
    <property type="entry name" value="DnaJ"/>
    <property type="match status" value="1"/>
</dbReference>
<feature type="domain" description="J" evidence="1">
    <location>
        <begin position="132"/>
        <end position="189"/>
    </location>
</feature>
<evidence type="ECO:0000259" key="1">
    <source>
        <dbReference type="PROSITE" id="PS50076"/>
    </source>
</evidence>
<dbReference type="PROSITE" id="PS50076">
    <property type="entry name" value="DNAJ_2"/>
    <property type="match status" value="1"/>
</dbReference>
<dbReference type="CDD" id="cd06257">
    <property type="entry name" value="DnaJ"/>
    <property type="match status" value="1"/>
</dbReference>
<dbReference type="PRINTS" id="PR00625">
    <property type="entry name" value="JDOMAIN"/>
</dbReference>
<accession>A0ABT0SAC1</accession>
<dbReference type="RefSeq" id="WP_249915677.1">
    <property type="nucleotide sequence ID" value="NZ_JAMGBB010000001.1"/>
</dbReference>